<evidence type="ECO:0000256" key="1">
    <source>
        <dbReference type="ARBA" id="ARBA00004395"/>
    </source>
</evidence>
<dbReference type="AlphaFoldDB" id="A0A8C4R186"/>
<reference evidence="10" key="1">
    <citation type="submission" date="2025-08" db="UniProtKB">
        <authorList>
            <consortium name="Ensembl"/>
        </authorList>
    </citation>
    <scope>IDENTIFICATION</scope>
</reference>
<keyword evidence="4" id="KW-0813">Transport</keyword>
<evidence type="ECO:0000256" key="5">
    <source>
        <dbReference type="ARBA" id="ARBA00022927"/>
    </source>
</evidence>
<keyword evidence="7" id="KW-0472">Membrane</keyword>
<dbReference type="GO" id="GO:0006886">
    <property type="term" value="P:intracellular protein transport"/>
    <property type="evidence" value="ECO:0007669"/>
    <property type="project" value="InterPro"/>
</dbReference>
<dbReference type="PANTHER" id="PTHR21443:SF0">
    <property type="entry name" value="CONSERVED OLIGOMERIC GOLGI COMPLEX SUBUNIT 7"/>
    <property type="match status" value="1"/>
</dbReference>
<keyword evidence="11" id="KW-1185">Reference proteome</keyword>
<evidence type="ECO:0000256" key="3">
    <source>
        <dbReference type="ARBA" id="ARBA00020984"/>
    </source>
</evidence>
<dbReference type="GO" id="GO:0006890">
    <property type="term" value="P:retrograde vesicle-mediated transport, Golgi to endoplasmic reticulum"/>
    <property type="evidence" value="ECO:0007669"/>
    <property type="project" value="TreeGrafter"/>
</dbReference>
<organism evidence="10 11">
    <name type="scientific">Eptatretus burgeri</name>
    <name type="common">Inshore hagfish</name>
    <dbReference type="NCBI Taxonomy" id="7764"/>
    <lineage>
        <taxon>Eukaryota</taxon>
        <taxon>Metazoa</taxon>
        <taxon>Chordata</taxon>
        <taxon>Craniata</taxon>
        <taxon>Vertebrata</taxon>
        <taxon>Cyclostomata</taxon>
        <taxon>Myxini</taxon>
        <taxon>Myxiniformes</taxon>
        <taxon>Myxinidae</taxon>
        <taxon>Eptatretinae</taxon>
        <taxon>Eptatretus</taxon>
    </lineage>
</organism>
<dbReference type="OMA" id="LKYYHNC"/>
<dbReference type="GO" id="GO:0007030">
    <property type="term" value="P:Golgi organization"/>
    <property type="evidence" value="ECO:0007669"/>
    <property type="project" value="TreeGrafter"/>
</dbReference>
<dbReference type="Pfam" id="PF10191">
    <property type="entry name" value="COG7"/>
    <property type="match status" value="2"/>
</dbReference>
<evidence type="ECO:0000256" key="8">
    <source>
        <dbReference type="ARBA" id="ARBA00031345"/>
    </source>
</evidence>
<dbReference type="GeneTree" id="ENSGT00390000001260"/>
<evidence type="ECO:0000256" key="7">
    <source>
        <dbReference type="ARBA" id="ARBA00023136"/>
    </source>
</evidence>
<comment type="similarity">
    <text evidence="2">Belongs to the COG7 family.</text>
</comment>
<sequence length="684" mass="76646">MDFSKFLNDDFDVKDWVNGAFKAVQDESPAKVDQHASTLVMKLQLFMQEVNNSIEDISNQAMQSLPRVLRDVESVRQEAATLAKQMALVKEDIRKVEQDTSQSMKVLVEIDKVKSRMQAASEALHVADKWSTLSAEIEGVFKLQDVVVIAEKLTGLQSSLCMLEDTPDFSEKCVHLETLKNRLEAIASTQIVSAFTSKSVDQSRMFVKIFSDIDRMPQLLAYYFKYQKAQLLVSWQDMMQSGAELRQALHNFYDLLLDTWNAQLKWCSQVFNSPLEVVTMLLIQTLSAVSPPLPECIKAEISRHSPESQLDELLKLHEVTQLFAHGLEEAMAPHLEELNLAKVTELVELVFHPYLSYQLSYGEMEEQNLLIQISSAPLVSILTRVIKTCGELLRQCGDFEQQLASRILATSAKYLADSYSPSSLVGLVQGSTVERRGGIRNPWLEYNYLLKGNPAKHAALLEMLYTLKEKGAGSSNILAESRTALARLNQQSHQLAFDVVFLWIQQQLKLVPHMEVWREAGGSEMLTDELPNFGLSPLEYVTNIGQYIMSLPLHLEPFVSEEDAALELALHAGKLPYPPEKGDELSEMDSVADRWLGAVARASLQCYCEAILQIGHLSPHATRQLTTDIEYLINVLDAIGLQPSKALQHALALLKATPQDFRSVARVAPQRLACGLAAIRGLEY</sequence>
<keyword evidence="6" id="KW-0333">Golgi apparatus</keyword>
<evidence type="ECO:0000313" key="11">
    <source>
        <dbReference type="Proteomes" id="UP000694388"/>
    </source>
</evidence>
<accession>A0A8C4R186</accession>
<comment type="subcellular location">
    <subcellularLocation>
        <location evidence="1">Golgi apparatus membrane</location>
        <topology evidence="1">Peripheral membrane protein</topology>
    </subcellularLocation>
</comment>
<reference evidence="10" key="2">
    <citation type="submission" date="2025-09" db="UniProtKB">
        <authorList>
            <consortium name="Ensembl"/>
        </authorList>
    </citation>
    <scope>IDENTIFICATION</scope>
</reference>
<keyword evidence="9" id="KW-0175">Coiled coil</keyword>
<dbReference type="Proteomes" id="UP000694388">
    <property type="component" value="Unplaced"/>
</dbReference>
<evidence type="ECO:0000256" key="4">
    <source>
        <dbReference type="ARBA" id="ARBA00022448"/>
    </source>
</evidence>
<dbReference type="GO" id="GO:0000139">
    <property type="term" value="C:Golgi membrane"/>
    <property type="evidence" value="ECO:0007669"/>
    <property type="project" value="UniProtKB-SubCell"/>
</dbReference>
<dbReference type="Ensembl" id="ENSEBUT00000024060.1">
    <property type="protein sequence ID" value="ENSEBUP00000023485.1"/>
    <property type="gene ID" value="ENSEBUG00000014445.1"/>
</dbReference>
<evidence type="ECO:0000313" key="10">
    <source>
        <dbReference type="Ensembl" id="ENSEBUP00000023485.1"/>
    </source>
</evidence>
<evidence type="ECO:0000256" key="9">
    <source>
        <dbReference type="SAM" id="Coils"/>
    </source>
</evidence>
<dbReference type="InterPro" id="IPR019335">
    <property type="entry name" value="COG7"/>
</dbReference>
<dbReference type="PANTHER" id="PTHR21443">
    <property type="entry name" value="CONSERVED OLIGOMERIC GOLGI COMPLEX COMPONENT 7"/>
    <property type="match status" value="1"/>
</dbReference>
<proteinExistence type="inferred from homology"/>
<evidence type="ECO:0000256" key="2">
    <source>
        <dbReference type="ARBA" id="ARBA00005831"/>
    </source>
</evidence>
<evidence type="ECO:0000256" key="6">
    <source>
        <dbReference type="ARBA" id="ARBA00023034"/>
    </source>
</evidence>
<keyword evidence="5" id="KW-0653">Protein transport</keyword>
<dbReference type="GO" id="GO:0017119">
    <property type="term" value="C:Golgi transport complex"/>
    <property type="evidence" value="ECO:0007669"/>
    <property type="project" value="InterPro"/>
</dbReference>
<name>A0A8C4R186_EPTBU</name>
<feature type="coiled-coil region" evidence="9">
    <location>
        <begin position="72"/>
        <end position="99"/>
    </location>
</feature>
<protein>
    <recommendedName>
        <fullName evidence="3">Conserved oligomeric Golgi complex subunit 7</fullName>
    </recommendedName>
    <alternativeName>
        <fullName evidence="8">Component of oligomeric Golgi complex 7</fullName>
    </alternativeName>
</protein>